<dbReference type="Gene3D" id="3.10.129.110">
    <property type="entry name" value="Polyketide synthase dehydratase"/>
    <property type="match status" value="1"/>
</dbReference>
<dbReference type="InterPro" id="IPR020841">
    <property type="entry name" value="PKS_Beta-ketoAc_synthase_dom"/>
</dbReference>
<dbReference type="SMART" id="SM00825">
    <property type="entry name" value="PKS_KS"/>
    <property type="match status" value="1"/>
</dbReference>
<feature type="domain" description="Ketosynthase family 3 (KS3)" evidence="8">
    <location>
        <begin position="1"/>
        <end position="177"/>
    </location>
</feature>
<feature type="region of interest" description="Disordered" evidence="6">
    <location>
        <begin position="874"/>
        <end position="898"/>
    </location>
</feature>
<dbReference type="PROSITE" id="PS52019">
    <property type="entry name" value="PKS_MFAS_DH"/>
    <property type="match status" value="1"/>
</dbReference>
<feature type="region of interest" description="C-terminal hotdog fold" evidence="5">
    <location>
        <begin position="699"/>
        <end position="847"/>
    </location>
</feature>
<evidence type="ECO:0000256" key="4">
    <source>
        <dbReference type="ARBA" id="ARBA00023315"/>
    </source>
</evidence>
<evidence type="ECO:0000256" key="5">
    <source>
        <dbReference type="PROSITE-ProRule" id="PRU01363"/>
    </source>
</evidence>
<dbReference type="InterPro" id="IPR001227">
    <property type="entry name" value="Ac_transferase_dom_sf"/>
</dbReference>
<dbReference type="PANTHER" id="PTHR45681:SF6">
    <property type="entry name" value="POLYKETIDE SYNTHASE 37"/>
    <property type="match status" value="1"/>
</dbReference>
<dbReference type="InterPro" id="IPR049900">
    <property type="entry name" value="PKS_mFAS_DH"/>
</dbReference>
<accession>A0ABR1TNM3</accession>
<proteinExistence type="predicted"/>
<keyword evidence="1" id="KW-0596">Phosphopantetheine</keyword>
<dbReference type="Gene3D" id="3.40.366.10">
    <property type="entry name" value="Malonyl-Coenzyme A Acyl Carrier Protein, domain 2"/>
    <property type="match status" value="1"/>
</dbReference>
<comment type="caution">
    <text evidence="10">The sequence shown here is derived from an EMBL/GenBank/DDBJ whole genome shotgun (WGS) entry which is preliminary data.</text>
</comment>
<dbReference type="SUPFAM" id="SSF52151">
    <property type="entry name" value="FabD/lysophospholipase-like"/>
    <property type="match status" value="1"/>
</dbReference>
<dbReference type="SUPFAM" id="SSF47336">
    <property type="entry name" value="ACP-like"/>
    <property type="match status" value="1"/>
</dbReference>
<evidence type="ECO:0000256" key="3">
    <source>
        <dbReference type="ARBA" id="ARBA00022679"/>
    </source>
</evidence>
<evidence type="ECO:0000313" key="10">
    <source>
        <dbReference type="EMBL" id="KAK8047314.1"/>
    </source>
</evidence>
<dbReference type="Gene3D" id="1.10.1200.10">
    <property type="entry name" value="ACP-like"/>
    <property type="match status" value="1"/>
</dbReference>
<dbReference type="EMBL" id="JAQQWM010000009">
    <property type="protein sequence ID" value="KAK8047314.1"/>
    <property type="molecule type" value="Genomic_DNA"/>
</dbReference>
<dbReference type="SMART" id="SM00827">
    <property type="entry name" value="PKS_AT"/>
    <property type="match status" value="1"/>
</dbReference>
<evidence type="ECO:0000259" key="8">
    <source>
        <dbReference type="PROSITE" id="PS52004"/>
    </source>
</evidence>
<keyword evidence="4" id="KW-0012">Acyltransferase</keyword>
<dbReference type="Proteomes" id="UP001446871">
    <property type="component" value="Unassembled WGS sequence"/>
</dbReference>
<dbReference type="SUPFAM" id="SSF55048">
    <property type="entry name" value="Probable ACP-binding domain of malonyl-CoA ACP transacylase"/>
    <property type="match status" value="1"/>
</dbReference>
<protein>
    <submittedName>
        <fullName evidence="10">Polyketide synthase</fullName>
    </submittedName>
</protein>
<dbReference type="PANTHER" id="PTHR45681">
    <property type="entry name" value="POLYKETIDE SYNTHASE 44-RELATED"/>
    <property type="match status" value="1"/>
</dbReference>
<dbReference type="InterPro" id="IPR042104">
    <property type="entry name" value="PKS_dehydratase_sf"/>
</dbReference>
<dbReference type="InterPro" id="IPR014043">
    <property type="entry name" value="Acyl_transferase_dom"/>
</dbReference>
<name>A0ABR1TNM3_9PEZI</name>
<feature type="domain" description="PKS/mFAS DH" evidence="9">
    <location>
        <begin position="542"/>
        <end position="847"/>
    </location>
</feature>
<dbReference type="PROSITE" id="PS00012">
    <property type="entry name" value="PHOSPHOPANTETHEINE"/>
    <property type="match status" value="1"/>
</dbReference>
<dbReference type="SUPFAM" id="SSF53901">
    <property type="entry name" value="Thiolase-like"/>
    <property type="match status" value="1"/>
</dbReference>
<evidence type="ECO:0000256" key="1">
    <source>
        <dbReference type="ARBA" id="ARBA00022450"/>
    </source>
</evidence>
<evidence type="ECO:0000259" key="7">
    <source>
        <dbReference type="PROSITE" id="PS50075"/>
    </source>
</evidence>
<evidence type="ECO:0000313" key="11">
    <source>
        <dbReference type="Proteomes" id="UP001446871"/>
    </source>
</evidence>
<keyword evidence="11" id="KW-1185">Reference proteome</keyword>
<gene>
    <name evidence="10" type="ORF">PG996_015378</name>
</gene>
<dbReference type="InterPro" id="IPR006162">
    <property type="entry name" value="Ppantetheine_attach_site"/>
</dbReference>
<dbReference type="InterPro" id="IPR009081">
    <property type="entry name" value="PP-bd_ACP"/>
</dbReference>
<feature type="domain" description="Carrier" evidence="7">
    <location>
        <begin position="903"/>
        <end position="959"/>
    </location>
</feature>
<dbReference type="Pfam" id="PF00550">
    <property type="entry name" value="PP-binding"/>
    <property type="match status" value="1"/>
</dbReference>
<feature type="active site" description="Proton acceptor; for dehydratase activity" evidence="5">
    <location>
        <position position="573"/>
    </location>
</feature>
<evidence type="ECO:0000256" key="2">
    <source>
        <dbReference type="ARBA" id="ARBA00022553"/>
    </source>
</evidence>
<dbReference type="InterPro" id="IPR036736">
    <property type="entry name" value="ACP-like_sf"/>
</dbReference>
<dbReference type="InterPro" id="IPR016035">
    <property type="entry name" value="Acyl_Trfase/lysoPLipase"/>
</dbReference>
<dbReference type="InterPro" id="IPR014031">
    <property type="entry name" value="Ketoacyl_synth_C"/>
</dbReference>
<keyword evidence="2" id="KW-0597">Phosphoprotein</keyword>
<evidence type="ECO:0000256" key="6">
    <source>
        <dbReference type="SAM" id="MobiDB-lite"/>
    </source>
</evidence>
<feature type="region of interest" description="N-terminal hotdog fold" evidence="5">
    <location>
        <begin position="542"/>
        <end position="671"/>
    </location>
</feature>
<dbReference type="InterPro" id="IPR050444">
    <property type="entry name" value="Polyketide_Synthase"/>
</dbReference>
<dbReference type="Pfam" id="PF00698">
    <property type="entry name" value="Acyl_transf_1"/>
    <property type="match status" value="1"/>
</dbReference>
<dbReference type="PROSITE" id="PS50075">
    <property type="entry name" value="CARRIER"/>
    <property type="match status" value="1"/>
</dbReference>
<dbReference type="CDD" id="cd00833">
    <property type="entry name" value="PKS"/>
    <property type="match status" value="1"/>
</dbReference>
<feature type="active site" description="Proton donor; for dehydratase activity" evidence="5">
    <location>
        <position position="755"/>
    </location>
</feature>
<dbReference type="InterPro" id="IPR016036">
    <property type="entry name" value="Malonyl_transacylase_ACP-bd"/>
</dbReference>
<dbReference type="Pfam" id="PF02801">
    <property type="entry name" value="Ketoacyl-synt_C"/>
    <property type="match status" value="1"/>
</dbReference>
<dbReference type="InterPro" id="IPR016039">
    <property type="entry name" value="Thiolase-like"/>
</dbReference>
<reference evidence="10 11" key="1">
    <citation type="submission" date="2023-01" db="EMBL/GenBank/DDBJ databases">
        <title>Analysis of 21 Apiospora genomes using comparative genomics revels a genus with tremendous synthesis potential of carbohydrate active enzymes and secondary metabolites.</title>
        <authorList>
            <person name="Sorensen T."/>
        </authorList>
    </citation>
    <scope>NUCLEOTIDE SEQUENCE [LARGE SCALE GENOMIC DNA]</scope>
    <source>
        <strain evidence="10 11">CBS 83171</strain>
    </source>
</reference>
<dbReference type="PROSITE" id="PS52004">
    <property type="entry name" value="KS3_2"/>
    <property type="match status" value="1"/>
</dbReference>
<organism evidence="10 11">
    <name type="scientific">Apiospora saccharicola</name>
    <dbReference type="NCBI Taxonomy" id="335842"/>
    <lineage>
        <taxon>Eukaryota</taxon>
        <taxon>Fungi</taxon>
        <taxon>Dikarya</taxon>
        <taxon>Ascomycota</taxon>
        <taxon>Pezizomycotina</taxon>
        <taxon>Sordariomycetes</taxon>
        <taxon>Xylariomycetidae</taxon>
        <taxon>Amphisphaeriales</taxon>
        <taxon>Apiosporaceae</taxon>
        <taxon>Apiospora</taxon>
    </lineage>
</organism>
<dbReference type="Gene3D" id="3.40.47.10">
    <property type="match status" value="1"/>
</dbReference>
<evidence type="ECO:0000259" key="9">
    <source>
        <dbReference type="PROSITE" id="PS52019"/>
    </source>
</evidence>
<keyword evidence="3" id="KW-0808">Transferase</keyword>
<sequence>MSDAIADGNQILGCISSTAVYQNENCTPVFVPNSPSLSYLFKEVLNRARMEPRSISVVEAHGTGTPVGDPVEYEIVFQALGGASRNDTLALGSVKGLVGHTEGASGVVSLIKIILMIQQGFIPPQASFETMSHHIRADPADRMEIVTKLRSWDSDFRAALINNYGASGSNASMIVTQPLHRSLNGSGHTPIHAAGLKHPFRPVVMCFGGQTSTFVGLDRGVYDSVKILRSYLDQCNAVFLSIGLEGIYPGIFQSEPVNDPIQLQTMLFAMQYACAKSWMDSAVQVSAVVGHSFGELTALSISGVLSLKDTAKLIASRARLVRDSWGADRGAMLAIEADLDLIHSLTGELHPDVTIACYNGPRSFTLAGPTEAIDNLAGDLPSNPTFSTRTRFKKLNVTNAFHSTLVEPLLEPLGDIGKSLTFREPIIPLERSTEELDMDMPPDYVAQHMRNPVYFNHAVQRLASQYPEAVWLEAGSNLTITTMASRALDHAGQTYEYDHIFLPPYQFEKVKHWMDLKKPQKTVAHVEVSSQPIETKAITSLWSFLGFQDKKERSARFRINTETEKYQSFVLGHWIAQTAPICPATLEVDMVIEALMSIRPDFKARDMHPIIQNMQNHAPICVDPSRLVYIDYQAIGSEGSCWDWKIISVGQQSNSTTEHVHGKILFRPVEDPDYQAEFDRYGRFFSHKRCLDILETVEADDIIHGRNIYKTFAEIVDYGEQYRGLKRLVGVGSTSAGRVCKSYSRETWLDTHLTDCFSQVGGIWVNCMTTRAHGDMYIASGCDLVMRSPKVRETSPRPEVWDVLAYHHPVSDKAYTTDIFVFDGSNGQLVEIMLGINYAKVAKASMQKILARLSPGVSPPSAPVVQRAELKGANISSGKGPETSVTTTPGVKPKKELKKGPKLDVKNMARNLLANLSGLEHENILEDTELADIGIDSLMGMELAREVEAVFSINAHIDT</sequence>